<protein>
    <submittedName>
        <fullName evidence="1">Uncharacterized protein</fullName>
    </submittedName>
</protein>
<gene>
    <name evidence="1" type="ORF">V6N12_048074</name>
</gene>
<evidence type="ECO:0000313" key="2">
    <source>
        <dbReference type="Proteomes" id="UP001472677"/>
    </source>
</evidence>
<accession>A0ABR2CUV1</accession>
<proteinExistence type="predicted"/>
<dbReference type="EMBL" id="JBBPBM010000043">
    <property type="protein sequence ID" value="KAK8523556.1"/>
    <property type="molecule type" value="Genomic_DNA"/>
</dbReference>
<comment type="caution">
    <text evidence="1">The sequence shown here is derived from an EMBL/GenBank/DDBJ whole genome shotgun (WGS) entry which is preliminary data.</text>
</comment>
<sequence length="180" mass="20111">MATDPRRAAIFDDLDCMGFSKKDLDPSNEVAVDSDVEMVHESVSAGNLESWAKGVNSLNNPKNKGLDEIAVDEAESVSVDFTLKNANDHKRFGTLVSELKVNGVGILLRFHKAQLESVSFGIKSTHVFFGDEEEIVEETVRLEGEQQHSKLMVVLGSLRVDLVVWFKLQQFIIDLFKVWS</sequence>
<name>A0ABR2CUV1_9ROSI</name>
<dbReference type="Proteomes" id="UP001472677">
    <property type="component" value="Unassembled WGS sequence"/>
</dbReference>
<organism evidence="1 2">
    <name type="scientific">Hibiscus sabdariffa</name>
    <name type="common">roselle</name>
    <dbReference type="NCBI Taxonomy" id="183260"/>
    <lineage>
        <taxon>Eukaryota</taxon>
        <taxon>Viridiplantae</taxon>
        <taxon>Streptophyta</taxon>
        <taxon>Embryophyta</taxon>
        <taxon>Tracheophyta</taxon>
        <taxon>Spermatophyta</taxon>
        <taxon>Magnoliopsida</taxon>
        <taxon>eudicotyledons</taxon>
        <taxon>Gunneridae</taxon>
        <taxon>Pentapetalae</taxon>
        <taxon>rosids</taxon>
        <taxon>malvids</taxon>
        <taxon>Malvales</taxon>
        <taxon>Malvaceae</taxon>
        <taxon>Malvoideae</taxon>
        <taxon>Hibiscus</taxon>
    </lineage>
</organism>
<evidence type="ECO:0000313" key="1">
    <source>
        <dbReference type="EMBL" id="KAK8523556.1"/>
    </source>
</evidence>
<reference evidence="1 2" key="1">
    <citation type="journal article" date="2024" name="G3 (Bethesda)">
        <title>Genome assembly of Hibiscus sabdariffa L. provides insights into metabolisms of medicinal natural products.</title>
        <authorList>
            <person name="Kim T."/>
        </authorList>
    </citation>
    <scope>NUCLEOTIDE SEQUENCE [LARGE SCALE GENOMIC DNA]</scope>
    <source>
        <strain evidence="1">TK-2024</strain>
        <tissue evidence="1">Old leaves</tissue>
    </source>
</reference>
<keyword evidence="2" id="KW-1185">Reference proteome</keyword>